<feature type="compositionally biased region" description="Pro residues" evidence="1">
    <location>
        <begin position="107"/>
        <end position="118"/>
    </location>
</feature>
<keyword evidence="3" id="KW-1185">Reference proteome</keyword>
<proteinExistence type="predicted"/>
<evidence type="ECO:0000256" key="1">
    <source>
        <dbReference type="SAM" id="MobiDB-lite"/>
    </source>
</evidence>
<sequence>QPSESDSELRFARILHKVLELRIPEYREAVRTGGNTADTLVCNWISKQRAPCLPTRRHGETLRPTNSKSAPSPPSAPPANVTSSARNVRASPGTAPLRPTSASPASPATPAPPPPPPLSFALCLVPLLPGPSICVNHQSHRCPPEMAWRAPHRRQT</sequence>
<evidence type="ECO:0000313" key="3">
    <source>
        <dbReference type="Proteomes" id="UP001218188"/>
    </source>
</evidence>
<gene>
    <name evidence="2" type="ORF">C8F04DRAFT_1345054</name>
</gene>
<feature type="region of interest" description="Disordered" evidence="1">
    <location>
        <begin position="53"/>
        <end position="118"/>
    </location>
</feature>
<evidence type="ECO:0000313" key="2">
    <source>
        <dbReference type="EMBL" id="KAJ7035309.1"/>
    </source>
</evidence>
<feature type="non-terminal residue" evidence="2">
    <location>
        <position position="1"/>
    </location>
</feature>
<name>A0AAD6SX46_9AGAR</name>
<feature type="compositionally biased region" description="Low complexity" evidence="1">
    <location>
        <begin position="94"/>
        <end position="106"/>
    </location>
</feature>
<accession>A0AAD6SX46</accession>
<dbReference type="EMBL" id="JARJCM010000051">
    <property type="protein sequence ID" value="KAJ7035309.1"/>
    <property type="molecule type" value="Genomic_DNA"/>
</dbReference>
<dbReference type="AlphaFoldDB" id="A0AAD6SX46"/>
<protein>
    <submittedName>
        <fullName evidence="2">Uncharacterized protein</fullName>
    </submittedName>
</protein>
<comment type="caution">
    <text evidence="2">The sequence shown here is derived from an EMBL/GenBank/DDBJ whole genome shotgun (WGS) entry which is preliminary data.</text>
</comment>
<organism evidence="2 3">
    <name type="scientific">Mycena alexandri</name>
    <dbReference type="NCBI Taxonomy" id="1745969"/>
    <lineage>
        <taxon>Eukaryota</taxon>
        <taxon>Fungi</taxon>
        <taxon>Dikarya</taxon>
        <taxon>Basidiomycota</taxon>
        <taxon>Agaricomycotina</taxon>
        <taxon>Agaricomycetes</taxon>
        <taxon>Agaricomycetidae</taxon>
        <taxon>Agaricales</taxon>
        <taxon>Marasmiineae</taxon>
        <taxon>Mycenaceae</taxon>
        <taxon>Mycena</taxon>
    </lineage>
</organism>
<dbReference type="Proteomes" id="UP001218188">
    <property type="component" value="Unassembled WGS sequence"/>
</dbReference>
<reference evidence="2" key="1">
    <citation type="submission" date="2023-03" db="EMBL/GenBank/DDBJ databases">
        <title>Massive genome expansion in bonnet fungi (Mycena s.s.) driven by repeated elements and novel gene families across ecological guilds.</title>
        <authorList>
            <consortium name="Lawrence Berkeley National Laboratory"/>
            <person name="Harder C.B."/>
            <person name="Miyauchi S."/>
            <person name="Viragh M."/>
            <person name="Kuo A."/>
            <person name="Thoen E."/>
            <person name="Andreopoulos B."/>
            <person name="Lu D."/>
            <person name="Skrede I."/>
            <person name="Drula E."/>
            <person name="Henrissat B."/>
            <person name="Morin E."/>
            <person name="Kohler A."/>
            <person name="Barry K."/>
            <person name="LaButti K."/>
            <person name="Morin E."/>
            <person name="Salamov A."/>
            <person name="Lipzen A."/>
            <person name="Mereny Z."/>
            <person name="Hegedus B."/>
            <person name="Baldrian P."/>
            <person name="Stursova M."/>
            <person name="Weitz H."/>
            <person name="Taylor A."/>
            <person name="Grigoriev I.V."/>
            <person name="Nagy L.G."/>
            <person name="Martin F."/>
            <person name="Kauserud H."/>
        </authorList>
    </citation>
    <scope>NUCLEOTIDE SEQUENCE</scope>
    <source>
        <strain evidence="2">CBHHK200</strain>
    </source>
</reference>